<keyword evidence="10" id="KW-1185">Reference proteome</keyword>
<dbReference type="PROSITE" id="PS50850">
    <property type="entry name" value="MFS"/>
    <property type="match status" value="1"/>
</dbReference>
<feature type="transmembrane region" description="Helical" evidence="7">
    <location>
        <begin position="47"/>
        <end position="69"/>
    </location>
</feature>
<evidence type="ECO:0000256" key="3">
    <source>
        <dbReference type="ARBA" id="ARBA00022475"/>
    </source>
</evidence>
<organism evidence="9 10">
    <name type="scientific">Paenibacillus agilis</name>
    <dbReference type="NCBI Taxonomy" id="3020863"/>
    <lineage>
        <taxon>Bacteria</taxon>
        <taxon>Bacillati</taxon>
        <taxon>Bacillota</taxon>
        <taxon>Bacilli</taxon>
        <taxon>Bacillales</taxon>
        <taxon>Paenibacillaceae</taxon>
        <taxon>Paenibacillus</taxon>
    </lineage>
</organism>
<dbReference type="Proteomes" id="UP000318102">
    <property type="component" value="Unassembled WGS sequence"/>
</dbReference>
<keyword evidence="6 7" id="KW-0472">Membrane</keyword>
<feature type="transmembrane region" description="Helical" evidence="7">
    <location>
        <begin position="222"/>
        <end position="240"/>
    </location>
</feature>
<feature type="transmembrane region" description="Helical" evidence="7">
    <location>
        <begin position="76"/>
        <end position="95"/>
    </location>
</feature>
<name>A0A559J3P2_9BACL</name>
<comment type="subcellular location">
    <subcellularLocation>
        <location evidence="1">Cell membrane</location>
        <topology evidence="1">Multi-pass membrane protein</topology>
    </subcellularLocation>
</comment>
<dbReference type="OrthoDB" id="9773404at2"/>
<dbReference type="EMBL" id="VNJK01000001">
    <property type="protein sequence ID" value="TVX94505.1"/>
    <property type="molecule type" value="Genomic_DNA"/>
</dbReference>
<dbReference type="InterPro" id="IPR050382">
    <property type="entry name" value="MFS_Na/Anion_cotransporter"/>
</dbReference>
<dbReference type="RefSeq" id="WP_144991608.1">
    <property type="nucleotide sequence ID" value="NZ_VNJK01000001.1"/>
</dbReference>
<keyword evidence="2" id="KW-0813">Transport</keyword>
<dbReference type="GO" id="GO:0005886">
    <property type="term" value="C:plasma membrane"/>
    <property type="evidence" value="ECO:0007669"/>
    <property type="project" value="UniProtKB-SubCell"/>
</dbReference>
<evidence type="ECO:0000313" key="10">
    <source>
        <dbReference type="Proteomes" id="UP000318102"/>
    </source>
</evidence>
<feature type="transmembrane region" description="Helical" evidence="7">
    <location>
        <begin position="382"/>
        <end position="401"/>
    </location>
</feature>
<evidence type="ECO:0000259" key="8">
    <source>
        <dbReference type="PROSITE" id="PS50850"/>
    </source>
</evidence>
<evidence type="ECO:0000256" key="4">
    <source>
        <dbReference type="ARBA" id="ARBA00022692"/>
    </source>
</evidence>
<evidence type="ECO:0000313" key="9">
    <source>
        <dbReference type="EMBL" id="TVX94505.1"/>
    </source>
</evidence>
<feature type="transmembrane region" description="Helical" evidence="7">
    <location>
        <begin position="316"/>
        <end position="339"/>
    </location>
</feature>
<dbReference type="InterPro" id="IPR011701">
    <property type="entry name" value="MFS"/>
</dbReference>
<feature type="transmembrane region" description="Helical" evidence="7">
    <location>
        <begin position="260"/>
        <end position="279"/>
    </location>
</feature>
<proteinExistence type="predicted"/>
<dbReference type="Pfam" id="PF07690">
    <property type="entry name" value="MFS_1"/>
    <property type="match status" value="1"/>
</dbReference>
<dbReference type="PIRSF" id="PIRSF002808">
    <property type="entry name" value="Hexose_phosphate_transp"/>
    <property type="match status" value="1"/>
</dbReference>
<keyword evidence="3" id="KW-1003">Cell membrane</keyword>
<dbReference type="AlphaFoldDB" id="A0A559J3P2"/>
<evidence type="ECO:0000256" key="5">
    <source>
        <dbReference type="ARBA" id="ARBA00022989"/>
    </source>
</evidence>
<feature type="domain" description="Major facilitator superfamily (MFS) profile" evidence="8">
    <location>
        <begin position="10"/>
        <end position="406"/>
    </location>
</feature>
<dbReference type="InterPro" id="IPR000849">
    <property type="entry name" value="Sugar_P_transporter"/>
</dbReference>
<dbReference type="InterPro" id="IPR036259">
    <property type="entry name" value="MFS_trans_sf"/>
</dbReference>
<feature type="transmembrane region" description="Helical" evidence="7">
    <location>
        <begin position="160"/>
        <end position="183"/>
    </location>
</feature>
<keyword evidence="4 7" id="KW-0812">Transmembrane</keyword>
<dbReference type="InterPro" id="IPR020846">
    <property type="entry name" value="MFS_dom"/>
</dbReference>
<evidence type="ECO:0000256" key="7">
    <source>
        <dbReference type="SAM" id="Phobius"/>
    </source>
</evidence>
<reference evidence="9 10" key="1">
    <citation type="submission" date="2019-07" db="EMBL/GenBank/DDBJ databases">
        <authorList>
            <person name="Kim J."/>
        </authorList>
    </citation>
    <scope>NUCLEOTIDE SEQUENCE [LARGE SCALE GENOMIC DNA]</scope>
    <source>
        <strain evidence="9 10">N4</strain>
    </source>
</reference>
<dbReference type="Gene3D" id="1.20.1250.20">
    <property type="entry name" value="MFS general substrate transporter like domains"/>
    <property type="match status" value="2"/>
</dbReference>
<comment type="caution">
    <text evidence="9">The sequence shown here is derived from an EMBL/GenBank/DDBJ whole genome shotgun (WGS) entry which is preliminary data.</text>
</comment>
<dbReference type="SUPFAM" id="SSF103473">
    <property type="entry name" value="MFS general substrate transporter"/>
    <property type="match status" value="1"/>
</dbReference>
<dbReference type="PANTHER" id="PTHR11662:SF399">
    <property type="entry name" value="FI19708P1-RELATED"/>
    <property type="match status" value="1"/>
</dbReference>
<keyword evidence="5 7" id="KW-1133">Transmembrane helix</keyword>
<dbReference type="CDD" id="cd17319">
    <property type="entry name" value="MFS_ExuT_GudP_like"/>
    <property type="match status" value="1"/>
</dbReference>
<sequence>MTAKRTRNWILALLFLGWSLGNLDRYIMNYAVLAITEDLNLSSSSTGILLSSFFAGYALMQMPGGWLADRFGPRKVLLSAVVIWSIFTGLTAVAWSLTSMIVIRFLFGIGEGGFQPASSKILSLTFPKAERARAMSVILSSSGIISLFIPLAAAGMLETIGWRMMFVIFGLAGAVIAALYWFFIKIPNHPLEEEIVPTRITTSTTNPQQNKGMFKALLKTPIIWNLLVAYFSIYAVNWGLSAWLPTYLVKSRGLDLVSVGWAQTIPAVTTIVGIFISGYVIDKLPKGKERLLGSVSCACIGVLLYLMFTASSVSAFIAYQTTVNLFIAFVVTLLPAIVLKQLPTAVTGTAMGIANTGGQLAGFITPMAIGFMVDAFNGSFDAAFWMLIGFSVVCIGALMTMNDKKGDLFKQSKEEAYS</sequence>
<protein>
    <submittedName>
        <fullName evidence="9">MFS transporter</fullName>
    </submittedName>
</protein>
<dbReference type="GO" id="GO:0022857">
    <property type="term" value="F:transmembrane transporter activity"/>
    <property type="evidence" value="ECO:0007669"/>
    <property type="project" value="InterPro"/>
</dbReference>
<accession>A0A559J3P2</accession>
<evidence type="ECO:0000256" key="6">
    <source>
        <dbReference type="ARBA" id="ARBA00023136"/>
    </source>
</evidence>
<evidence type="ECO:0000256" key="1">
    <source>
        <dbReference type="ARBA" id="ARBA00004651"/>
    </source>
</evidence>
<dbReference type="PANTHER" id="PTHR11662">
    <property type="entry name" value="SOLUTE CARRIER FAMILY 17"/>
    <property type="match status" value="1"/>
</dbReference>
<gene>
    <name evidence="9" type="ORF">FPZ44_00460</name>
</gene>
<feature type="transmembrane region" description="Helical" evidence="7">
    <location>
        <begin position="134"/>
        <end position="154"/>
    </location>
</feature>
<feature type="transmembrane region" description="Helical" evidence="7">
    <location>
        <begin position="360"/>
        <end position="376"/>
    </location>
</feature>
<feature type="transmembrane region" description="Helical" evidence="7">
    <location>
        <begin position="291"/>
        <end position="310"/>
    </location>
</feature>
<evidence type="ECO:0000256" key="2">
    <source>
        <dbReference type="ARBA" id="ARBA00022448"/>
    </source>
</evidence>